<dbReference type="EMBL" id="JBHUKU010000008">
    <property type="protein sequence ID" value="MFD2460097.1"/>
    <property type="molecule type" value="Genomic_DNA"/>
</dbReference>
<gene>
    <name evidence="4" type="primary">tenA</name>
    <name evidence="4" type="ORF">ACFSYJ_15905</name>
</gene>
<dbReference type="InterPro" id="IPR016084">
    <property type="entry name" value="Haem_Oase-like_multi-hlx"/>
</dbReference>
<proteinExistence type="inferred from homology"/>
<name>A0ABW5GG59_9PSEU</name>
<dbReference type="Proteomes" id="UP001597419">
    <property type="component" value="Unassembled WGS sequence"/>
</dbReference>
<keyword evidence="5" id="KW-1185">Reference proteome</keyword>
<comment type="catalytic activity">
    <reaction evidence="2">
        <text>4-amino-5-aminomethyl-2-methylpyrimidine + H2O = 4-amino-5-hydroxymethyl-2-methylpyrimidine + NH4(+)</text>
        <dbReference type="Rhea" id="RHEA:31799"/>
        <dbReference type="ChEBI" id="CHEBI:15377"/>
        <dbReference type="ChEBI" id="CHEBI:16892"/>
        <dbReference type="ChEBI" id="CHEBI:28938"/>
        <dbReference type="ChEBI" id="CHEBI:63416"/>
        <dbReference type="EC" id="3.5.99.2"/>
    </reaction>
</comment>
<sequence length="238" mass="26389">MVTFHPATGVNVTEFSDHAWQHTANLQQAILTHPFNEELAAGTLAVDRFQFYLAQDSRYLIGFGRALAVAAARAPEPADVAFFAGAAREAVVVERALHEGYFTRFGLGEDDLAAIETSPTCLAYTSFLLATAQSAGYPELLAALLPCFWIYQHVGSDILGRLPDGADNPYRAWIDTYADEDFETAVRTCREAVDRAAASADEATRARMLAAFTRACEYEWLFWDSAYRREPWPTAAFR</sequence>
<dbReference type="InterPro" id="IPR026285">
    <property type="entry name" value="TenA_E"/>
</dbReference>
<dbReference type="NCBIfam" id="TIGR04306">
    <property type="entry name" value="salvage_TenA"/>
    <property type="match status" value="1"/>
</dbReference>
<evidence type="ECO:0000259" key="3">
    <source>
        <dbReference type="Pfam" id="PF03070"/>
    </source>
</evidence>
<dbReference type="SUPFAM" id="SSF48613">
    <property type="entry name" value="Heme oxygenase-like"/>
    <property type="match status" value="1"/>
</dbReference>
<keyword evidence="2 4" id="KW-0378">Hydrolase</keyword>
<dbReference type="InterPro" id="IPR050967">
    <property type="entry name" value="Thiamine_Salvage_TenA"/>
</dbReference>
<dbReference type="InterPro" id="IPR027574">
    <property type="entry name" value="Thiaminase_II"/>
</dbReference>
<comment type="caution">
    <text evidence="4">The sequence shown here is derived from an EMBL/GenBank/DDBJ whole genome shotgun (WGS) entry which is preliminary data.</text>
</comment>
<dbReference type="PANTHER" id="PTHR43198:SF2">
    <property type="entry name" value="SI:CH1073-67J19.1-RELATED"/>
    <property type="match status" value="1"/>
</dbReference>
<comment type="pathway">
    <text evidence="1 2">Cofactor biosynthesis; thiamine diphosphate biosynthesis.</text>
</comment>
<comment type="similarity">
    <text evidence="2">Belongs to the TenA family.</text>
</comment>
<protein>
    <recommendedName>
        <fullName evidence="2">Aminopyrimidine aminohydrolase</fullName>
        <ecNumber evidence="2">3.5.99.2</ecNumber>
    </recommendedName>
</protein>
<dbReference type="Pfam" id="PF03070">
    <property type="entry name" value="TENA_THI-4"/>
    <property type="match status" value="1"/>
</dbReference>
<dbReference type="PANTHER" id="PTHR43198">
    <property type="entry name" value="BIFUNCTIONAL TH2 PROTEIN"/>
    <property type="match status" value="1"/>
</dbReference>
<dbReference type="RefSeq" id="WP_345398580.1">
    <property type="nucleotide sequence ID" value="NZ_BAABHG010000009.1"/>
</dbReference>
<keyword evidence="2" id="KW-0784">Thiamine biosynthesis</keyword>
<evidence type="ECO:0000256" key="2">
    <source>
        <dbReference type="PIRNR" id="PIRNR003170"/>
    </source>
</evidence>
<reference evidence="5" key="1">
    <citation type="journal article" date="2019" name="Int. J. Syst. Evol. Microbiol.">
        <title>The Global Catalogue of Microorganisms (GCM) 10K type strain sequencing project: providing services to taxonomists for standard genome sequencing and annotation.</title>
        <authorList>
            <consortium name="The Broad Institute Genomics Platform"/>
            <consortium name="The Broad Institute Genome Sequencing Center for Infectious Disease"/>
            <person name="Wu L."/>
            <person name="Ma J."/>
        </authorList>
    </citation>
    <scope>NUCLEOTIDE SEQUENCE [LARGE SCALE GENOMIC DNA]</scope>
    <source>
        <strain evidence="5">CGMCC 4.7643</strain>
    </source>
</reference>
<dbReference type="EC" id="3.5.99.2" evidence="2"/>
<dbReference type="GO" id="GO:0050334">
    <property type="term" value="F:thiaminase activity"/>
    <property type="evidence" value="ECO:0007669"/>
    <property type="project" value="UniProtKB-EC"/>
</dbReference>
<organism evidence="4 5">
    <name type="scientific">Amycolatopsis samaneae</name>
    <dbReference type="NCBI Taxonomy" id="664691"/>
    <lineage>
        <taxon>Bacteria</taxon>
        <taxon>Bacillati</taxon>
        <taxon>Actinomycetota</taxon>
        <taxon>Actinomycetes</taxon>
        <taxon>Pseudonocardiales</taxon>
        <taxon>Pseudonocardiaceae</taxon>
        <taxon>Amycolatopsis</taxon>
    </lineage>
</organism>
<evidence type="ECO:0000256" key="1">
    <source>
        <dbReference type="ARBA" id="ARBA00004948"/>
    </source>
</evidence>
<dbReference type="PIRSF" id="PIRSF003170">
    <property type="entry name" value="Pet18p"/>
    <property type="match status" value="1"/>
</dbReference>
<evidence type="ECO:0000313" key="5">
    <source>
        <dbReference type="Proteomes" id="UP001597419"/>
    </source>
</evidence>
<comment type="catalytic activity">
    <reaction evidence="2">
        <text>thiamine + H2O = 5-(2-hydroxyethyl)-4-methylthiazole + 4-amino-5-hydroxymethyl-2-methylpyrimidine + H(+)</text>
        <dbReference type="Rhea" id="RHEA:17509"/>
        <dbReference type="ChEBI" id="CHEBI:15377"/>
        <dbReference type="ChEBI" id="CHEBI:15378"/>
        <dbReference type="ChEBI" id="CHEBI:16892"/>
        <dbReference type="ChEBI" id="CHEBI:17957"/>
        <dbReference type="ChEBI" id="CHEBI:18385"/>
        <dbReference type="EC" id="3.5.99.2"/>
    </reaction>
</comment>
<accession>A0ABW5GG59</accession>
<feature type="domain" description="Thiaminase-2/PQQC" evidence="3">
    <location>
        <begin position="23"/>
        <end position="228"/>
    </location>
</feature>
<evidence type="ECO:0000313" key="4">
    <source>
        <dbReference type="EMBL" id="MFD2460097.1"/>
    </source>
</evidence>
<dbReference type="CDD" id="cd19365">
    <property type="entry name" value="TenA_C-like"/>
    <property type="match status" value="1"/>
</dbReference>
<dbReference type="InterPro" id="IPR004305">
    <property type="entry name" value="Thiaminase-2/PQQC"/>
</dbReference>
<comment type="function">
    <text evidence="2">Catalyzes an amino-pyrimidine hydrolysis reaction at the C5' of the pyrimidine moiety of thiamine compounds, a reaction that is part of a thiamine salvage pathway. Thus, catalyzes the conversion of 4-amino-5-aminomethyl-2-methylpyrimidine to 4-amino-5-hydroxymethyl-2-methylpyrimidine (HMP).</text>
</comment>
<dbReference type="Gene3D" id="1.20.910.10">
    <property type="entry name" value="Heme oxygenase-like"/>
    <property type="match status" value="1"/>
</dbReference>